<feature type="transmembrane region" description="Helical" evidence="1">
    <location>
        <begin position="175"/>
        <end position="198"/>
    </location>
</feature>
<dbReference type="OrthoDB" id="7054801at2"/>
<keyword evidence="1" id="KW-0812">Transmembrane</keyword>
<dbReference type="AlphaFoldDB" id="A0A1M6BXI6"/>
<dbReference type="Proteomes" id="UP000184080">
    <property type="component" value="Unassembled WGS sequence"/>
</dbReference>
<evidence type="ECO:0000256" key="1">
    <source>
        <dbReference type="SAM" id="Phobius"/>
    </source>
</evidence>
<feature type="transmembrane region" description="Helical" evidence="1">
    <location>
        <begin position="113"/>
        <end position="133"/>
    </location>
</feature>
<dbReference type="RefSeq" id="WP_073004075.1">
    <property type="nucleotide sequence ID" value="NZ_FQZO01000001.1"/>
</dbReference>
<dbReference type="EMBL" id="FQZO01000001">
    <property type="protein sequence ID" value="SHI53492.1"/>
    <property type="molecule type" value="Genomic_DNA"/>
</dbReference>
<dbReference type="STRING" id="1121298.SAMN05444401_0931"/>
<dbReference type="InterPro" id="IPR043747">
    <property type="entry name" value="DUF5692"/>
</dbReference>
<feature type="transmembrane region" description="Helical" evidence="1">
    <location>
        <begin position="12"/>
        <end position="31"/>
    </location>
</feature>
<keyword evidence="3" id="KW-1185">Reference proteome</keyword>
<reference evidence="2 3" key="1">
    <citation type="submission" date="2016-11" db="EMBL/GenBank/DDBJ databases">
        <authorList>
            <person name="Jaros S."/>
            <person name="Januszkiewicz K."/>
            <person name="Wedrychowicz H."/>
        </authorList>
    </citation>
    <scope>NUCLEOTIDE SEQUENCE [LARGE SCALE GENOMIC DNA]</scope>
    <source>
        <strain evidence="2 3">DSM 21864</strain>
    </source>
</reference>
<feature type="transmembrane region" description="Helical" evidence="1">
    <location>
        <begin position="75"/>
        <end position="101"/>
    </location>
</feature>
<evidence type="ECO:0000313" key="2">
    <source>
        <dbReference type="EMBL" id="SHI53492.1"/>
    </source>
</evidence>
<protein>
    <submittedName>
        <fullName evidence="2">Uncharacterized protein</fullName>
    </submittedName>
</protein>
<feature type="transmembrane region" description="Helical" evidence="1">
    <location>
        <begin position="145"/>
        <end position="163"/>
    </location>
</feature>
<sequence>MGELSLKKGWSLQQTVLWFMFTATVLGTALLTAYNPIWANVPLNVIPAVLVLLFLKPVFFEKLKLSTLIIMRTLIVFAVAELIPGQTYVNVVMVFLAINILEATFTDLKHKQYFNFVTGLVLAVSVIVLKGTWEGGIYSAHGHTVEATICWIIAYTLWNWIFVTGEFSASISLMHVGILLAPIIGVIITINPGLWLLLRANTLTFGGILQISNKRYFEKSFENEKFEKFIQFTHKNIVQLILMMINLALIAYAFIAIYI</sequence>
<feature type="transmembrane region" description="Helical" evidence="1">
    <location>
        <begin position="237"/>
        <end position="258"/>
    </location>
</feature>
<accession>A0A1M6BXI6</accession>
<gene>
    <name evidence="2" type="ORF">SAMN05444401_0931</name>
</gene>
<organism evidence="2 3">
    <name type="scientific">Clostridium amylolyticum</name>
    <dbReference type="NCBI Taxonomy" id="1121298"/>
    <lineage>
        <taxon>Bacteria</taxon>
        <taxon>Bacillati</taxon>
        <taxon>Bacillota</taxon>
        <taxon>Clostridia</taxon>
        <taxon>Eubacteriales</taxon>
        <taxon>Clostridiaceae</taxon>
        <taxon>Clostridium</taxon>
    </lineage>
</organism>
<feature type="transmembrane region" description="Helical" evidence="1">
    <location>
        <begin position="37"/>
        <end position="55"/>
    </location>
</feature>
<name>A0A1M6BXI6_9CLOT</name>
<keyword evidence="1" id="KW-0472">Membrane</keyword>
<keyword evidence="1" id="KW-1133">Transmembrane helix</keyword>
<evidence type="ECO:0000313" key="3">
    <source>
        <dbReference type="Proteomes" id="UP000184080"/>
    </source>
</evidence>
<proteinExistence type="predicted"/>
<dbReference type="Pfam" id="PF18948">
    <property type="entry name" value="DUF5692"/>
    <property type="match status" value="1"/>
</dbReference>